<evidence type="ECO:0000256" key="3">
    <source>
        <dbReference type="ARBA" id="ARBA00022801"/>
    </source>
</evidence>
<evidence type="ECO:0000259" key="8">
    <source>
        <dbReference type="Pfam" id="PF13742"/>
    </source>
</evidence>
<reference evidence="10" key="1">
    <citation type="submission" date="2016-10" db="EMBL/GenBank/DDBJ databases">
        <authorList>
            <person name="Varghese N."/>
            <person name="Submissions S."/>
        </authorList>
    </citation>
    <scope>NUCLEOTIDE SEQUENCE [LARGE SCALE GENOMIC DNA]</scope>
    <source>
        <strain evidence="10">DSM 23256</strain>
    </source>
</reference>
<accession>A0A1G7IAX5</accession>
<evidence type="ECO:0000313" key="10">
    <source>
        <dbReference type="Proteomes" id="UP000243333"/>
    </source>
</evidence>
<keyword evidence="1 5" id="KW-0963">Cytoplasm</keyword>
<dbReference type="PANTHER" id="PTHR30008:SF0">
    <property type="entry name" value="EXODEOXYRIBONUCLEASE 7 LARGE SUBUNIT"/>
    <property type="match status" value="1"/>
</dbReference>
<name>A0A1G7IAX5_9FIRM</name>
<comment type="catalytic activity">
    <reaction evidence="5 6">
        <text>Exonucleolytic cleavage in either 5'- to 3'- or 3'- to 5'-direction to yield nucleoside 5'-phosphates.</text>
        <dbReference type="EC" id="3.1.11.6"/>
    </reaction>
</comment>
<dbReference type="PANTHER" id="PTHR30008">
    <property type="entry name" value="EXODEOXYRIBONUCLEASE 7 LARGE SUBUNIT"/>
    <property type="match status" value="1"/>
</dbReference>
<comment type="similarity">
    <text evidence="5 6">Belongs to the XseA family.</text>
</comment>
<dbReference type="Proteomes" id="UP000243333">
    <property type="component" value="Unassembled WGS sequence"/>
</dbReference>
<keyword evidence="2 5" id="KW-0540">Nuclease</keyword>
<dbReference type="InterPro" id="IPR025824">
    <property type="entry name" value="OB-fold_nuc-bd_dom"/>
</dbReference>
<keyword evidence="10" id="KW-1185">Reference proteome</keyword>
<dbReference type="GO" id="GO:0009318">
    <property type="term" value="C:exodeoxyribonuclease VII complex"/>
    <property type="evidence" value="ECO:0007669"/>
    <property type="project" value="UniProtKB-UniRule"/>
</dbReference>
<evidence type="ECO:0000313" key="9">
    <source>
        <dbReference type="EMBL" id="SDF09870.1"/>
    </source>
</evidence>
<dbReference type="GO" id="GO:0008855">
    <property type="term" value="F:exodeoxyribonuclease VII activity"/>
    <property type="evidence" value="ECO:0007669"/>
    <property type="project" value="UniProtKB-UniRule"/>
</dbReference>
<comment type="function">
    <text evidence="5">Bidirectionally degrades single-stranded DNA into large acid-insoluble oligonucleotides, which are then degraded further into small acid-soluble oligonucleotides.</text>
</comment>
<comment type="subunit">
    <text evidence="5">Heterooligomer composed of large and small subunits.</text>
</comment>
<organism evidence="9 10">
    <name type="scientific">Sporolituus thermophilus DSM 23256</name>
    <dbReference type="NCBI Taxonomy" id="1123285"/>
    <lineage>
        <taxon>Bacteria</taxon>
        <taxon>Bacillati</taxon>
        <taxon>Bacillota</taxon>
        <taxon>Negativicutes</taxon>
        <taxon>Selenomonadales</taxon>
        <taxon>Sporomusaceae</taxon>
        <taxon>Sporolituus</taxon>
    </lineage>
</organism>
<gene>
    <name evidence="5" type="primary">xseA</name>
    <name evidence="9" type="ORF">SAMN05660235_00437</name>
</gene>
<dbReference type="InterPro" id="IPR020579">
    <property type="entry name" value="Exonuc_VII_lsu_C"/>
</dbReference>
<dbReference type="GO" id="GO:0005737">
    <property type="term" value="C:cytoplasm"/>
    <property type="evidence" value="ECO:0007669"/>
    <property type="project" value="UniProtKB-SubCell"/>
</dbReference>
<protein>
    <recommendedName>
        <fullName evidence="5">Exodeoxyribonuclease 7 large subunit</fullName>
        <ecNumber evidence="5">3.1.11.6</ecNumber>
    </recommendedName>
    <alternativeName>
        <fullName evidence="5">Exodeoxyribonuclease VII large subunit</fullName>
        <shortName evidence="5">Exonuclease VII large subunit</shortName>
    </alternativeName>
</protein>
<dbReference type="NCBIfam" id="TIGR00237">
    <property type="entry name" value="xseA"/>
    <property type="match status" value="1"/>
</dbReference>
<dbReference type="AlphaFoldDB" id="A0A1G7IAX5"/>
<evidence type="ECO:0000256" key="1">
    <source>
        <dbReference type="ARBA" id="ARBA00022490"/>
    </source>
</evidence>
<dbReference type="InterPro" id="IPR003753">
    <property type="entry name" value="Exonuc_VII_L"/>
</dbReference>
<dbReference type="OrthoDB" id="9802795at2"/>
<keyword evidence="4 5" id="KW-0269">Exonuclease</keyword>
<dbReference type="STRING" id="1123285.SAMN05660235_00437"/>
<evidence type="ECO:0000259" key="7">
    <source>
        <dbReference type="Pfam" id="PF02601"/>
    </source>
</evidence>
<dbReference type="EC" id="3.1.11.6" evidence="5"/>
<dbReference type="EMBL" id="FNBU01000002">
    <property type="protein sequence ID" value="SDF09870.1"/>
    <property type="molecule type" value="Genomic_DNA"/>
</dbReference>
<dbReference type="Pfam" id="PF13742">
    <property type="entry name" value="tRNA_anti_2"/>
    <property type="match status" value="1"/>
</dbReference>
<dbReference type="HAMAP" id="MF_00378">
    <property type="entry name" value="Exonuc_7_L"/>
    <property type="match status" value="1"/>
</dbReference>
<dbReference type="RefSeq" id="WP_093687658.1">
    <property type="nucleotide sequence ID" value="NZ_FNBU01000002.1"/>
</dbReference>
<dbReference type="GO" id="GO:0006308">
    <property type="term" value="P:DNA catabolic process"/>
    <property type="evidence" value="ECO:0007669"/>
    <property type="project" value="UniProtKB-UniRule"/>
</dbReference>
<evidence type="ECO:0000256" key="6">
    <source>
        <dbReference type="RuleBase" id="RU004355"/>
    </source>
</evidence>
<sequence length="407" mass="45632">MGIFSVSEITCYIKDLLDGDGTLADVFVRGEISNFKRHYSGHCYFTLKDAGATLRCVMFRSRAQFLKFEPRDGLKIVAGGHISVFERDGQYQLYVDQLVPAGLGELGLALQQLKEKLAAEGLFAEERKKPLPLLPKAVGVITSPVGAALRDIITVARRRHPGIPIVLYPVQVQGPESAPQIAHAIRVFNRLANVDVLIVGRGGGSLEELWAFNEEETVRAIAASAIPVVSAVGHETDYTLADFAADRRAATPSQAAEIVFPDVHELERYIRMLRQAMETHARNYIQRYRLLVDQYRDSRALRRRPIEIVAAKQQLLDISLQRLHHIVKEQFTAKQHRFKVIAEKLAVLNPLMVLARGYSIVRTPDGRIIRAADQVGKDQLLEIVLYHGRIEARVEKIGEEHDNGRKD</sequence>
<proteinExistence type="inferred from homology"/>
<feature type="domain" description="Exonuclease VII large subunit C-terminal" evidence="7">
    <location>
        <begin position="122"/>
        <end position="339"/>
    </location>
</feature>
<keyword evidence="3 5" id="KW-0378">Hydrolase</keyword>
<evidence type="ECO:0000256" key="5">
    <source>
        <dbReference type="HAMAP-Rule" id="MF_00378"/>
    </source>
</evidence>
<dbReference type="Pfam" id="PF02601">
    <property type="entry name" value="Exonuc_VII_L"/>
    <property type="match status" value="1"/>
</dbReference>
<comment type="subcellular location">
    <subcellularLocation>
        <location evidence="5 6">Cytoplasm</location>
    </subcellularLocation>
</comment>
<dbReference type="CDD" id="cd04489">
    <property type="entry name" value="ExoVII_LU_OBF"/>
    <property type="match status" value="1"/>
</dbReference>
<evidence type="ECO:0000256" key="2">
    <source>
        <dbReference type="ARBA" id="ARBA00022722"/>
    </source>
</evidence>
<dbReference type="GO" id="GO:0003676">
    <property type="term" value="F:nucleic acid binding"/>
    <property type="evidence" value="ECO:0007669"/>
    <property type="project" value="InterPro"/>
</dbReference>
<evidence type="ECO:0000256" key="4">
    <source>
        <dbReference type="ARBA" id="ARBA00022839"/>
    </source>
</evidence>
<feature type="domain" description="OB-fold nucleic acid binding" evidence="8">
    <location>
        <begin position="4"/>
        <end position="98"/>
    </location>
</feature>